<protein>
    <submittedName>
        <fullName evidence="1">Uncharacterized protein</fullName>
    </submittedName>
</protein>
<dbReference type="Proteomes" id="UP000827976">
    <property type="component" value="Chromosome 17"/>
</dbReference>
<evidence type="ECO:0000313" key="1">
    <source>
        <dbReference type="EMBL" id="KAH7658788.1"/>
    </source>
</evidence>
<evidence type="ECO:0000313" key="2">
    <source>
        <dbReference type="Proteomes" id="UP000827976"/>
    </source>
</evidence>
<keyword evidence="2" id="KW-1185">Reference proteome</keyword>
<sequence>MPSRWISFQESRFALMDLDDFSGGFLFKRIQVPLNPQLSRAFLNVFFFTDLDLCFGYLLMFIG</sequence>
<accession>A0ACB7UEQ5</accession>
<gene>
    <name evidence="1" type="ORF">IHE45_17G112900</name>
</gene>
<reference evidence="2" key="1">
    <citation type="journal article" date="2022" name="Nat. Commun.">
        <title>Chromosome evolution and the genetic basis of agronomically important traits in greater yam.</title>
        <authorList>
            <person name="Bredeson J.V."/>
            <person name="Lyons J.B."/>
            <person name="Oniyinde I.O."/>
            <person name="Okereke N.R."/>
            <person name="Kolade O."/>
            <person name="Nnabue I."/>
            <person name="Nwadili C.O."/>
            <person name="Hribova E."/>
            <person name="Parker M."/>
            <person name="Nwogha J."/>
            <person name="Shu S."/>
            <person name="Carlson J."/>
            <person name="Kariba R."/>
            <person name="Muthemba S."/>
            <person name="Knop K."/>
            <person name="Barton G.J."/>
            <person name="Sherwood A.V."/>
            <person name="Lopez-Montes A."/>
            <person name="Asiedu R."/>
            <person name="Jamnadass R."/>
            <person name="Muchugi A."/>
            <person name="Goodstein D."/>
            <person name="Egesi C.N."/>
            <person name="Featherston J."/>
            <person name="Asfaw A."/>
            <person name="Simpson G.G."/>
            <person name="Dolezel J."/>
            <person name="Hendre P.S."/>
            <person name="Van Deynze A."/>
            <person name="Kumar P.L."/>
            <person name="Obidiegwu J.E."/>
            <person name="Bhattacharjee R."/>
            <person name="Rokhsar D.S."/>
        </authorList>
    </citation>
    <scope>NUCLEOTIDE SEQUENCE [LARGE SCALE GENOMIC DNA]</scope>
    <source>
        <strain evidence="2">cv. TDa95/00328</strain>
    </source>
</reference>
<proteinExistence type="predicted"/>
<organism evidence="1 2">
    <name type="scientific">Dioscorea alata</name>
    <name type="common">Purple yam</name>
    <dbReference type="NCBI Taxonomy" id="55571"/>
    <lineage>
        <taxon>Eukaryota</taxon>
        <taxon>Viridiplantae</taxon>
        <taxon>Streptophyta</taxon>
        <taxon>Embryophyta</taxon>
        <taxon>Tracheophyta</taxon>
        <taxon>Spermatophyta</taxon>
        <taxon>Magnoliopsida</taxon>
        <taxon>Liliopsida</taxon>
        <taxon>Dioscoreales</taxon>
        <taxon>Dioscoreaceae</taxon>
        <taxon>Dioscorea</taxon>
    </lineage>
</organism>
<comment type="caution">
    <text evidence="1">The sequence shown here is derived from an EMBL/GenBank/DDBJ whole genome shotgun (WGS) entry which is preliminary data.</text>
</comment>
<dbReference type="EMBL" id="CM037027">
    <property type="protein sequence ID" value="KAH7658788.1"/>
    <property type="molecule type" value="Genomic_DNA"/>
</dbReference>
<name>A0ACB7UEQ5_DIOAL</name>